<feature type="domain" description="Fido" evidence="1">
    <location>
        <begin position="232"/>
        <end position="382"/>
    </location>
</feature>
<protein>
    <submittedName>
        <fullName evidence="2">Fic family protein</fullName>
    </submittedName>
</protein>
<name>A0ABS3TUT5_9PSED</name>
<comment type="caution">
    <text evidence="2">The sequence shown here is derived from an EMBL/GenBank/DDBJ whole genome shotgun (WGS) entry which is preliminary data.</text>
</comment>
<dbReference type="InterPro" id="IPR036597">
    <property type="entry name" value="Fido-like_dom_sf"/>
</dbReference>
<reference evidence="2 3" key="1">
    <citation type="submission" date="2020-12" db="EMBL/GenBank/DDBJ databases">
        <title>Pseudomonas schmalbachii sp. nov. isolated from millipede gut.</title>
        <authorList>
            <person name="Shelomi M."/>
        </authorList>
    </citation>
    <scope>NUCLEOTIDE SEQUENCE [LARGE SCALE GENOMIC DNA]</scope>
    <source>
        <strain evidence="2 3">Milli4</strain>
    </source>
</reference>
<keyword evidence="3" id="KW-1185">Reference proteome</keyword>
<dbReference type="Proteomes" id="UP000669060">
    <property type="component" value="Unassembled WGS sequence"/>
</dbReference>
<dbReference type="PROSITE" id="PS51459">
    <property type="entry name" value="FIDO"/>
    <property type="match status" value="1"/>
</dbReference>
<dbReference type="Pfam" id="PF02661">
    <property type="entry name" value="Fic"/>
    <property type="match status" value="1"/>
</dbReference>
<sequence>MESPFVGYAFLVKTLKLKVFPIQRPAVIRPVTRIEPLGRELAVPQRLAPPPGDCCAHVLFALKHEGVNLGVLAQALPQIPAATMLAELRKAPSGAYIRKACFLWEAFSGTRLPHDESPKGAATLLFDPDRYITGPARRDTRWRVDFNGLGTLHYCATVERTPEIEALLALDILGKSREFIGSLPAGMMDRALSWAYLHETHNSFAIEREAPSADKAERFVQLLRQAHERQPLTEDYLVSLQNSTISNPFDRAVAFRHEQNHLNNGLRGAAGVTYVPPPPELCRDLMEELMQFANEAPMQIDPLVAAGIISFGFVFLHPFMDGNGRLSRFLIHQALCRSGAMSHGLLLPVSVAMKREEQRYLEALQSFSRPAREFWRVLWLDANNLSFEFTGNEGIYRYWDATACAAFTLEMARQALEVELHEETEFLQAYDQIFKAVDVRYDVRGSDLAQLVMMCLSNNGIVSRNRRKQFQYSVPKEVFDFIEERAREVLTEQAAKKTPSENSPHLNSG</sequence>
<gene>
    <name evidence="2" type="ORF">JFY56_19695</name>
</gene>
<dbReference type="PANTHER" id="PTHR13504:SF38">
    <property type="entry name" value="FIDO DOMAIN-CONTAINING PROTEIN"/>
    <property type="match status" value="1"/>
</dbReference>
<dbReference type="PANTHER" id="PTHR13504">
    <property type="entry name" value="FIDO DOMAIN-CONTAINING PROTEIN DDB_G0283145"/>
    <property type="match status" value="1"/>
</dbReference>
<dbReference type="InterPro" id="IPR003812">
    <property type="entry name" value="Fido"/>
</dbReference>
<evidence type="ECO:0000259" key="1">
    <source>
        <dbReference type="PROSITE" id="PS51459"/>
    </source>
</evidence>
<dbReference type="RefSeq" id="WP_208315746.1">
    <property type="nucleotide sequence ID" value="NZ_JAELYA010000008.1"/>
</dbReference>
<dbReference type="Gene3D" id="1.10.3290.10">
    <property type="entry name" value="Fido-like domain"/>
    <property type="match status" value="1"/>
</dbReference>
<dbReference type="SUPFAM" id="SSF140931">
    <property type="entry name" value="Fic-like"/>
    <property type="match status" value="1"/>
</dbReference>
<evidence type="ECO:0000313" key="2">
    <source>
        <dbReference type="EMBL" id="MBO3277446.1"/>
    </source>
</evidence>
<accession>A0ABS3TUT5</accession>
<organism evidence="2 3">
    <name type="scientific">Pseudomonas schmalbachii</name>
    <dbReference type="NCBI Taxonomy" id="2816993"/>
    <lineage>
        <taxon>Bacteria</taxon>
        <taxon>Pseudomonadati</taxon>
        <taxon>Pseudomonadota</taxon>
        <taxon>Gammaproteobacteria</taxon>
        <taxon>Pseudomonadales</taxon>
        <taxon>Pseudomonadaceae</taxon>
        <taxon>Pseudomonas</taxon>
    </lineage>
</organism>
<proteinExistence type="predicted"/>
<dbReference type="EMBL" id="JAELYA010000008">
    <property type="protein sequence ID" value="MBO3277446.1"/>
    <property type="molecule type" value="Genomic_DNA"/>
</dbReference>
<evidence type="ECO:0000313" key="3">
    <source>
        <dbReference type="Proteomes" id="UP000669060"/>
    </source>
</evidence>
<dbReference type="InterPro" id="IPR040198">
    <property type="entry name" value="Fido_containing"/>
</dbReference>